<evidence type="ECO:0000313" key="9">
    <source>
        <dbReference type="EMBL" id="RXR20300.1"/>
    </source>
</evidence>
<keyword evidence="5 8" id="KW-0812">Transmembrane</keyword>
<gene>
    <name evidence="9" type="ORF">EQG61_12840</name>
</gene>
<comment type="similarity">
    <text evidence="2">Belongs to the auxin efflux carrier (TC 2.A.69) family.</text>
</comment>
<dbReference type="InterPro" id="IPR004776">
    <property type="entry name" value="Mem_transp_PIN-like"/>
</dbReference>
<sequence>MENILLIFICLGIGIGLQRVSAFPKNGYVALNQYVIYVALPAMTLFYIPKIELNASLLYPVLVPWIGFLVAFLFFYGLGKLFHWPKKLIGALILTAGLGNTSFVGFPLVKAFFGEPGLKAAILVDQPGTFVVLSTAGVFTATFFSSGAPSLRSILHKVALFPPFIAFVIAVGLLIFHVDFPDSFQGVCKQLGATVSAVALLSVGLQLKLGERSKHWGFLTLGLVFKLVLTPLLFVFLYRIVFPGSGLLVDVSLLEAAMPPMISGAILASNYGLKPKLSNLMVGIGIPVSLITVYLWYLLLI</sequence>
<evidence type="ECO:0000256" key="8">
    <source>
        <dbReference type="SAM" id="Phobius"/>
    </source>
</evidence>
<evidence type="ECO:0000256" key="7">
    <source>
        <dbReference type="ARBA" id="ARBA00023136"/>
    </source>
</evidence>
<dbReference type="PANTHER" id="PTHR36838">
    <property type="entry name" value="AUXIN EFFLUX CARRIER FAMILY PROTEIN"/>
    <property type="match status" value="1"/>
</dbReference>
<keyword evidence="7 8" id="KW-0472">Membrane</keyword>
<evidence type="ECO:0000256" key="1">
    <source>
        <dbReference type="ARBA" id="ARBA00004651"/>
    </source>
</evidence>
<evidence type="ECO:0000256" key="4">
    <source>
        <dbReference type="ARBA" id="ARBA00022475"/>
    </source>
</evidence>
<keyword evidence="4" id="KW-1003">Cell membrane</keyword>
<evidence type="ECO:0000256" key="6">
    <source>
        <dbReference type="ARBA" id="ARBA00022989"/>
    </source>
</evidence>
<protein>
    <submittedName>
        <fullName evidence="9">AEC family transporter</fullName>
    </submittedName>
</protein>
<evidence type="ECO:0000256" key="2">
    <source>
        <dbReference type="ARBA" id="ARBA00010145"/>
    </source>
</evidence>
<evidence type="ECO:0000256" key="3">
    <source>
        <dbReference type="ARBA" id="ARBA00022448"/>
    </source>
</evidence>
<dbReference type="EMBL" id="SBKN01000009">
    <property type="protein sequence ID" value="RXR20300.1"/>
    <property type="molecule type" value="Genomic_DNA"/>
</dbReference>
<keyword evidence="6 8" id="KW-1133">Transmembrane helix</keyword>
<feature type="transmembrane region" description="Helical" evidence="8">
    <location>
        <begin position="247"/>
        <end position="268"/>
    </location>
</feature>
<feature type="transmembrane region" description="Helical" evidence="8">
    <location>
        <begin position="280"/>
        <end position="299"/>
    </location>
</feature>
<reference evidence="10" key="1">
    <citation type="submission" date="2019-01" db="EMBL/GenBank/DDBJ databases">
        <title>Cytophagaceae bacterium strain CAR-16.</title>
        <authorList>
            <person name="Chen W.-M."/>
        </authorList>
    </citation>
    <scope>NUCLEOTIDE SEQUENCE [LARGE SCALE GENOMIC DNA]</scope>
    <source>
        <strain evidence="10">WWJ-16</strain>
    </source>
</reference>
<dbReference type="Proteomes" id="UP000289857">
    <property type="component" value="Unassembled WGS sequence"/>
</dbReference>
<dbReference type="PANTHER" id="PTHR36838:SF1">
    <property type="entry name" value="SLR1864 PROTEIN"/>
    <property type="match status" value="1"/>
</dbReference>
<feature type="transmembrane region" description="Helical" evidence="8">
    <location>
        <begin position="216"/>
        <end position="241"/>
    </location>
</feature>
<feature type="transmembrane region" description="Helical" evidence="8">
    <location>
        <begin position="158"/>
        <end position="178"/>
    </location>
</feature>
<dbReference type="RefSeq" id="WP_129462351.1">
    <property type="nucleotide sequence ID" value="NZ_SBKN01000009.1"/>
</dbReference>
<organism evidence="9 10">
    <name type="scientific">Flavobacterium stagni</name>
    <dbReference type="NCBI Taxonomy" id="2506421"/>
    <lineage>
        <taxon>Bacteria</taxon>
        <taxon>Pseudomonadati</taxon>
        <taxon>Bacteroidota</taxon>
        <taxon>Flavobacteriia</taxon>
        <taxon>Flavobacteriales</taxon>
        <taxon>Flavobacteriaceae</taxon>
        <taxon>Flavobacterium</taxon>
    </lineage>
</organism>
<dbReference type="GO" id="GO:0055085">
    <property type="term" value="P:transmembrane transport"/>
    <property type="evidence" value="ECO:0007669"/>
    <property type="project" value="InterPro"/>
</dbReference>
<dbReference type="OrthoDB" id="9786183at2"/>
<keyword evidence="3" id="KW-0813">Transport</keyword>
<dbReference type="AlphaFoldDB" id="A0A4Q1K4A9"/>
<feature type="transmembrane region" description="Helical" evidence="8">
    <location>
        <begin position="57"/>
        <end position="76"/>
    </location>
</feature>
<accession>A0A4Q1K4A9</accession>
<comment type="caution">
    <text evidence="9">The sequence shown here is derived from an EMBL/GenBank/DDBJ whole genome shotgun (WGS) entry which is preliminary data.</text>
</comment>
<dbReference type="InterPro" id="IPR038770">
    <property type="entry name" value="Na+/solute_symporter_sf"/>
</dbReference>
<comment type="subcellular location">
    <subcellularLocation>
        <location evidence="1">Cell membrane</location>
        <topology evidence="1">Multi-pass membrane protein</topology>
    </subcellularLocation>
</comment>
<keyword evidence="10" id="KW-1185">Reference proteome</keyword>
<proteinExistence type="inferred from homology"/>
<evidence type="ECO:0000313" key="10">
    <source>
        <dbReference type="Proteomes" id="UP000289857"/>
    </source>
</evidence>
<feature type="transmembrane region" description="Helical" evidence="8">
    <location>
        <begin position="88"/>
        <end position="109"/>
    </location>
</feature>
<name>A0A4Q1K4A9_9FLAO</name>
<dbReference type="GO" id="GO:0005886">
    <property type="term" value="C:plasma membrane"/>
    <property type="evidence" value="ECO:0007669"/>
    <property type="project" value="UniProtKB-SubCell"/>
</dbReference>
<dbReference type="Pfam" id="PF03547">
    <property type="entry name" value="Mem_trans"/>
    <property type="match status" value="1"/>
</dbReference>
<feature type="transmembrane region" description="Helical" evidence="8">
    <location>
        <begin position="129"/>
        <end position="146"/>
    </location>
</feature>
<dbReference type="Gene3D" id="1.20.1530.20">
    <property type="match status" value="1"/>
</dbReference>
<evidence type="ECO:0000256" key="5">
    <source>
        <dbReference type="ARBA" id="ARBA00022692"/>
    </source>
</evidence>